<reference evidence="3 4" key="1">
    <citation type="journal article" date="2023" name="Plants (Basel)">
        <title>Bridging the Gap: Combining Genomics and Transcriptomics Approaches to Understand Stylosanthes scabra, an Orphan Legume from the Brazilian Caatinga.</title>
        <authorList>
            <person name="Ferreira-Neto J.R.C."/>
            <person name="da Silva M.D."/>
            <person name="Binneck E."/>
            <person name="de Melo N.F."/>
            <person name="da Silva R.H."/>
            <person name="de Melo A.L.T.M."/>
            <person name="Pandolfi V."/>
            <person name="Bustamante F.O."/>
            <person name="Brasileiro-Vidal A.C."/>
            <person name="Benko-Iseppon A.M."/>
        </authorList>
    </citation>
    <scope>NUCLEOTIDE SEQUENCE [LARGE SCALE GENOMIC DNA]</scope>
    <source>
        <tissue evidence="3">Leaves</tissue>
    </source>
</reference>
<keyword evidence="4" id="KW-1185">Reference proteome</keyword>
<comment type="caution">
    <text evidence="3">The sequence shown here is derived from an EMBL/GenBank/DDBJ whole genome shotgun (WGS) entry which is preliminary data.</text>
</comment>
<keyword evidence="1" id="KW-0808">Transferase</keyword>
<proteinExistence type="predicted"/>
<sequence length="467" mass="52442">MAQIPSPSLMRVHEVYKVRPSSQTTTTTTLPLTYFDLIWPRLPPVQCLFFYEFPNPTISFFDSVVPNLKRSLELTLQHFFPLAGNIITCPQHSPVPTITYVPQQDSVSLTICESNDDFDQIYSDFCEISKRHRLLPSLSVSDDDKTSLLALQVTFFPNSGFSIGITANHAAVDGKSSAVFLHAWAYTCSKIMQNPSLPPISLPEILTPFNDRSVIKDPKGLAQSFVDTWMNLFRPNNRSIWETNNNNNEEAQSNNESIKGVFKLKPSHIEKLKNYAKSKTGIARVSTFSVITAYSLSCLVKTEQPEINEEVVLVFPVDFRSRLEAEIPPTYFGNCILPRLVFEEKEKVMSNEGFITVLKGISEVSIGLESGVSNDEEKWKKKLESALVEGKRVYSVAGSIRFMVYGVDFGYGRPKKVDVPSVDRIRAFALSESRDGGGGVEIALTLNKKQMEAFSSLFYHQIESFLI</sequence>
<dbReference type="PANTHER" id="PTHR31625">
    <property type="match status" value="1"/>
</dbReference>
<dbReference type="InterPro" id="IPR023213">
    <property type="entry name" value="CAT-like_dom_sf"/>
</dbReference>
<evidence type="ECO:0000256" key="2">
    <source>
        <dbReference type="ARBA" id="ARBA00023315"/>
    </source>
</evidence>
<dbReference type="Pfam" id="PF02458">
    <property type="entry name" value="Transferase"/>
    <property type="match status" value="1"/>
</dbReference>
<dbReference type="Gene3D" id="3.30.559.10">
    <property type="entry name" value="Chloramphenicol acetyltransferase-like domain"/>
    <property type="match status" value="2"/>
</dbReference>
<dbReference type="InterPro" id="IPR051504">
    <property type="entry name" value="Plant_metabolite_acyltrans"/>
</dbReference>
<gene>
    <name evidence="3" type="ORF">PIB30_070100</name>
</gene>
<evidence type="ECO:0000256" key="1">
    <source>
        <dbReference type="ARBA" id="ARBA00022679"/>
    </source>
</evidence>
<accession>A0ABU6UMV8</accession>
<name>A0ABU6UMV8_9FABA</name>
<evidence type="ECO:0000313" key="3">
    <source>
        <dbReference type="EMBL" id="MED6162399.1"/>
    </source>
</evidence>
<protein>
    <submittedName>
        <fullName evidence="3">Uncharacterized protein</fullName>
    </submittedName>
</protein>
<evidence type="ECO:0000313" key="4">
    <source>
        <dbReference type="Proteomes" id="UP001341840"/>
    </source>
</evidence>
<dbReference type="Proteomes" id="UP001341840">
    <property type="component" value="Unassembled WGS sequence"/>
</dbReference>
<dbReference type="EMBL" id="JASCZI010121611">
    <property type="protein sequence ID" value="MED6162399.1"/>
    <property type="molecule type" value="Genomic_DNA"/>
</dbReference>
<organism evidence="3 4">
    <name type="scientific">Stylosanthes scabra</name>
    <dbReference type="NCBI Taxonomy" id="79078"/>
    <lineage>
        <taxon>Eukaryota</taxon>
        <taxon>Viridiplantae</taxon>
        <taxon>Streptophyta</taxon>
        <taxon>Embryophyta</taxon>
        <taxon>Tracheophyta</taxon>
        <taxon>Spermatophyta</taxon>
        <taxon>Magnoliopsida</taxon>
        <taxon>eudicotyledons</taxon>
        <taxon>Gunneridae</taxon>
        <taxon>Pentapetalae</taxon>
        <taxon>rosids</taxon>
        <taxon>fabids</taxon>
        <taxon>Fabales</taxon>
        <taxon>Fabaceae</taxon>
        <taxon>Papilionoideae</taxon>
        <taxon>50 kb inversion clade</taxon>
        <taxon>dalbergioids sensu lato</taxon>
        <taxon>Dalbergieae</taxon>
        <taxon>Pterocarpus clade</taxon>
        <taxon>Stylosanthes</taxon>
    </lineage>
</organism>
<keyword evidence="2" id="KW-0012">Acyltransferase</keyword>